<evidence type="ECO:0000313" key="12">
    <source>
        <dbReference type="RefSeq" id="XP_029307787.1"/>
    </source>
</evidence>
<keyword evidence="7 9" id="KW-0175">Coiled coil</keyword>
<feature type="compositionally biased region" description="Basic and acidic residues" evidence="10">
    <location>
        <begin position="21"/>
        <end position="30"/>
    </location>
</feature>
<feature type="region of interest" description="Disordered" evidence="10">
    <location>
        <begin position="700"/>
        <end position="721"/>
    </location>
</feature>
<dbReference type="PANTHER" id="PTHR34031">
    <property type="entry name" value="CENTROSOMAL PROTEIN OF 162 KDA"/>
    <property type="match status" value="1"/>
</dbReference>
<reference evidence="12" key="1">
    <citation type="submission" date="2025-08" db="UniProtKB">
        <authorList>
            <consortium name="RefSeq"/>
        </authorList>
    </citation>
    <scope>IDENTIFICATION</scope>
</reference>
<evidence type="ECO:0000256" key="2">
    <source>
        <dbReference type="ARBA" id="ARBA00009485"/>
    </source>
</evidence>
<proteinExistence type="inferred from homology"/>
<feature type="compositionally biased region" description="Low complexity" evidence="10">
    <location>
        <begin position="31"/>
        <end position="42"/>
    </location>
</feature>
<keyword evidence="6" id="KW-0970">Cilium biogenesis/degradation</keyword>
<dbReference type="RefSeq" id="XP_029307787.1">
    <property type="nucleotide sequence ID" value="XM_029451927.1"/>
</dbReference>
<dbReference type="InterPro" id="IPR038774">
    <property type="entry name" value="CEP162-like"/>
</dbReference>
<dbReference type="GO" id="GO:0060271">
    <property type="term" value="P:cilium assembly"/>
    <property type="evidence" value="ECO:0007669"/>
    <property type="project" value="TreeGrafter"/>
</dbReference>
<evidence type="ECO:0000256" key="7">
    <source>
        <dbReference type="ARBA" id="ARBA00023054"/>
    </source>
</evidence>
<evidence type="ECO:0000256" key="3">
    <source>
        <dbReference type="ARBA" id="ARBA00021406"/>
    </source>
</evidence>
<evidence type="ECO:0000256" key="6">
    <source>
        <dbReference type="ARBA" id="ARBA00022794"/>
    </source>
</evidence>
<dbReference type="CTD" id="22832"/>
<evidence type="ECO:0000256" key="10">
    <source>
        <dbReference type="SAM" id="MobiDB-lite"/>
    </source>
</evidence>
<accession>A0A6J2RED6</accession>
<dbReference type="FunCoup" id="A0A6J2RED6">
    <property type="interactions" value="448"/>
</dbReference>
<evidence type="ECO:0000256" key="1">
    <source>
        <dbReference type="ARBA" id="ARBA00004114"/>
    </source>
</evidence>
<feature type="compositionally biased region" description="Basic and acidic residues" evidence="10">
    <location>
        <begin position="266"/>
        <end position="285"/>
    </location>
</feature>
<feature type="region of interest" description="Disordered" evidence="10">
    <location>
        <begin position="250"/>
        <end position="496"/>
    </location>
</feature>
<protein>
    <recommendedName>
        <fullName evidence="3">Centrosomal protein of 162 kDa</fullName>
    </recommendedName>
</protein>
<dbReference type="KEGG" id="cgob:115021458"/>
<dbReference type="GO" id="GO:0005814">
    <property type="term" value="C:centriole"/>
    <property type="evidence" value="ECO:0007669"/>
    <property type="project" value="UniProtKB-SubCell"/>
</dbReference>
<comment type="similarity">
    <text evidence="2">Belongs to the CEP162 family.</text>
</comment>
<keyword evidence="5" id="KW-0493">Microtubule</keyword>
<feature type="compositionally biased region" description="Polar residues" evidence="10">
    <location>
        <begin position="486"/>
        <end position="496"/>
    </location>
</feature>
<feature type="compositionally biased region" description="Polar residues" evidence="10">
    <location>
        <begin position="564"/>
        <end position="585"/>
    </location>
</feature>
<comment type="subcellular location">
    <subcellularLocation>
        <location evidence="1">Cytoplasm</location>
        <location evidence="1">Cytoskeleton</location>
        <location evidence="1">Microtubule organizing center</location>
        <location evidence="1">Centrosome</location>
        <location evidence="1">Centriole</location>
    </subcellularLocation>
</comment>
<feature type="compositionally biased region" description="Basic and acidic residues" evidence="10">
    <location>
        <begin position="327"/>
        <end position="344"/>
    </location>
</feature>
<feature type="coiled-coil region" evidence="9">
    <location>
        <begin position="1287"/>
        <end position="1345"/>
    </location>
</feature>
<dbReference type="GO" id="GO:0034451">
    <property type="term" value="C:centriolar satellite"/>
    <property type="evidence" value="ECO:0007669"/>
    <property type="project" value="TreeGrafter"/>
</dbReference>
<feature type="coiled-coil region" evidence="9">
    <location>
        <begin position="1120"/>
        <end position="1147"/>
    </location>
</feature>
<dbReference type="Proteomes" id="UP000504630">
    <property type="component" value="Chromosome 16"/>
</dbReference>
<dbReference type="OrthoDB" id="2157184at2759"/>
<feature type="coiled-coil region" evidence="9">
    <location>
        <begin position="986"/>
        <end position="1045"/>
    </location>
</feature>
<feature type="compositionally biased region" description="Acidic residues" evidence="10">
    <location>
        <begin position="179"/>
        <end position="192"/>
    </location>
</feature>
<dbReference type="GeneID" id="115021458"/>
<keyword evidence="11" id="KW-1185">Reference proteome</keyword>
<feature type="compositionally biased region" description="Basic and acidic residues" evidence="10">
    <location>
        <begin position="639"/>
        <end position="658"/>
    </location>
</feature>
<name>A0A6J2RED6_COTGO</name>
<feature type="compositionally biased region" description="Low complexity" evidence="10">
    <location>
        <begin position="143"/>
        <end position="153"/>
    </location>
</feature>
<dbReference type="InParanoid" id="A0A6J2RED6"/>
<evidence type="ECO:0000256" key="5">
    <source>
        <dbReference type="ARBA" id="ARBA00022701"/>
    </source>
</evidence>
<feature type="coiled-coil region" evidence="9">
    <location>
        <begin position="1210"/>
        <end position="1237"/>
    </location>
</feature>
<feature type="region of interest" description="Disordered" evidence="10">
    <location>
        <begin position="510"/>
        <end position="597"/>
    </location>
</feature>
<organism evidence="11 12">
    <name type="scientific">Cottoperca gobio</name>
    <name type="common">Frogmouth</name>
    <name type="synonym">Aphritis gobio</name>
    <dbReference type="NCBI Taxonomy" id="56716"/>
    <lineage>
        <taxon>Eukaryota</taxon>
        <taxon>Metazoa</taxon>
        <taxon>Chordata</taxon>
        <taxon>Craniata</taxon>
        <taxon>Vertebrata</taxon>
        <taxon>Euteleostomi</taxon>
        <taxon>Actinopterygii</taxon>
        <taxon>Neopterygii</taxon>
        <taxon>Teleostei</taxon>
        <taxon>Neoteleostei</taxon>
        <taxon>Acanthomorphata</taxon>
        <taxon>Eupercaria</taxon>
        <taxon>Perciformes</taxon>
        <taxon>Notothenioidei</taxon>
        <taxon>Bovichtidae</taxon>
        <taxon>Cottoperca</taxon>
    </lineage>
</organism>
<keyword evidence="4" id="KW-0963">Cytoplasm</keyword>
<gene>
    <name evidence="12" type="primary">cep162</name>
</gene>
<keyword evidence="8" id="KW-0206">Cytoskeleton</keyword>
<feature type="region of interest" description="Disordered" evidence="10">
    <location>
        <begin position="634"/>
        <end position="658"/>
    </location>
</feature>
<dbReference type="PANTHER" id="PTHR34031:SF1">
    <property type="entry name" value="CENTROSOMAL PROTEIN OF 162 KDA"/>
    <property type="match status" value="1"/>
</dbReference>
<evidence type="ECO:0000313" key="11">
    <source>
        <dbReference type="Proteomes" id="UP000504630"/>
    </source>
</evidence>
<evidence type="ECO:0000256" key="9">
    <source>
        <dbReference type="SAM" id="Coils"/>
    </source>
</evidence>
<dbReference type="GO" id="GO:0005654">
    <property type="term" value="C:nucleoplasm"/>
    <property type="evidence" value="ECO:0007669"/>
    <property type="project" value="TreeGrafter"/>
</dbReference>
<sequence>MSHKLTKEELDEQFELFMKESVSDDSEKQLAAKSSQKSAQKQRWWQDDEPSEGGTRREEMAKSRFIKAKKSHPENTNVAEAFYKPVPKPRCKPLDKPVQLDNTHRDAVVEVSQAVERHRTPSDGSDSLQCVSGERSPDETLSDDAAPASSDSQSPRDRGDGLLRSGMPFRKSLRKSVREEEEEDPGGLEEDTLGAAVLSRDDIELEDSVMVPAANTTSIGLDTIEEEEEKARFFAQLEAGALSTIDYSKLNRELDSTSPAIATNVRKADEAVEQSDDQREARVTETIRQSPAYTGSPHYSEDFEEEEDGKEPLEEKSKMSPILAKVSLHDSLDSTGREDRRKDTAGSLDRGQPYVQSGGSEMEALHEAYRQIQVVEDPDDHNHHYSSLEGRGWLNRAVSPSSPPQPATQSLQPASTNESELPTAEELMRPIRPELERSRGFTLQPVSAVGKTPRFSETTSSESQLKRAERTAPAAGRKGARVLTGHKSSSQDPPNLTWSLRQEVERLMHDPNNYSCSTSSQAARAKKQQASRGSTISHSSTSSMRKPAVAPVRGRRAKGRPAGTSRSSGLSRAAATTKTQPSVSCPLQHPQEKDNYTAEPGVKVSSELVASVQSLVSVLQQQIDISIHQEVTGTQEVRGPQETRLTDHPPNNNREEGSSLVEELRVQLAHKEKVLQMMKEGAEELNSLKKQNYLLQSKLRSAEEASQKKKQASDSGAEGKQHIDKEIQEQEMLIKGYQQENEKLCLQMKAQQVKSKSNEEDMFNENQRLLNELAFTREQLSNTSRTVGNVCLMDHTQRITDLLAHMNTFQRNEAKLSADFHRVKHEKQALEVDMLLMKKERDLAKAQTLSASGDKTFEMCVLEEKHRDEVVALKKKLQWFAENQDLLDRDAGRLKAATAEIHQLKEQVQKLKMDVGKRSSDPQTKAKEKAVDNKRMQDLERQVKELEQILRRRNPNSLPALIYAAAAAGGCAEDVSDGTSPPSKISALLERRIQRLEAELESHDDEAKRSLRAMEQQFHRIKLRYEQQISELEQQLQQKLQLETANSAAEPEPWMSQVLTLEGELQRVKGSHQEKEKSLHHQIESLQQQLKLKVVPRPAQPQPSPGRHQRQAEAAFGARIERLNKDLASKTQTIQELCRTVERLQKERRSMLSVPKPQAEPCSTETRRQAGLAKALCSAPAADTRGGEETFPAAHYEKTYQPTVFTGSHISEVLQDNEALKQRLEHLELQTEQEGETLKADAVQAKEELCRLKEHSAEQLSSMKAEQLRVLDQLRASHALEHSSSKVAELANKLSAQEIMVKHLKEQLKEMQGAKDALAISRTREDALQKQLSRLLKDLKEAKDAQSPEVKLLCSLESKILSMELRHQHREKELQQVIGGSWQRSDADQQSEVELWKRVAQDKSRELEVFRLELDSILDILRHLQRQGVVLPTPDSLRS</sequence>
<feature type="compositionally biased region" description="Basic and acidic residues" evidence="10">
    <location>
        <begin position="426"/>
        <end position="439"/>
    </location>
</feature>
<feature type="region of interest" description="Disordered" evidence="10">
    <location>
        <begin position="21"/>
        <end position="195"/>
    </location>
</feature>
<feature type="region of interest" description="Disordered" evidence="10">
    <location>
        <begin position="912"/>
        <end position="933"/>
    </location>
</feature>
<evidence type="ECO:0000256" key="4">
    <source>
        <dbReference type="ARBA" id="ARBA00022490"/>
    </source>
</evidence>
<dbReference type="GO" id="GO:0005879">
    <property type="term" value="C:axonemal microtubule"/>
    <property type="evidence" value="ECO:0007669"/>
    <property type="project" value="TreeGrafter"/>
</dbReference>
<feature type="compositionally biased region" description="Low complexity" evidence="10">
    <location>
        <begin position="530"/>
        <end position="543"/>
    </location>
</feature>
<evidence type="ECO:0000256" key="8">
    <source>
        <dbReference type="ARBA" id="ARBA00023212"/>
    </source>
</evidence>